<evidence type="ECO:0000256" key="8">
    <source>
        <dbReference type="ARBA" id="ARBA00022679"/>
    </source>
</evidence>
<dbReference type="OrthoDB" id="9801642at2"/>
<comment type="function">
    <text evidence="1 11">Condensation of UDP-2,3-diacylglucosamine and 2,3-diacylglucosamine-1-phosphate to form lipid A disaccharide, a precursor of lipid A, a phosphorylated glycolipid that anchors the lipopolysaccharide to the outer membrane of the cell.</text>
</comment>
<evidence type="ECO:0000256" key="4">
    <source>
        <dbReference type="ARBA" id="ARBA00020902"/>
    </source>
</evidence>
<sequence length="383" mass="42220">MASKRVPIFALVAGEVSGDILGAGLVKALQKKYPDARFVGIGGPRMEALGFESYFSMDELSVMGLVEVLSRLPRLITVRRELIAKITEINPDCFIGIDAPDFNIGLELKLKRLNIKTVHYVSPSVWAWRPKRIFKIAAATDMVLSLLPFEKAFYDQHNVPCTFVGHTLADDIPMQSDKATARDALGVAHQSEYLAILPGSRGGELKQLAQPFLEAANELKQKYPDLKFITPLVNEARKKQFTEALKQYAPDLEIELVIGKSRTVMAAADCILLASGTATLEAMLVKRPMVVAYRVSPVTYSIAKRMMKISHFSLPNLLSGEAIIPELIQADCTPQNISTAVSKQLNDDFSPLFERFTEIHKTLACNASQCAAQAVSVLIKSRK</sequence>
<keyword evidence="7 11" id="KW-0328">Glycosyltransferase</keyword>
<evidence type="ECO:0000313" key="13">
    <source>
        <dbReference type="Proteomes" id="UP000273022"/>
    </source>
</evidence>
<evidence type="ECO:0000256" key="6">
    <source>
        <dbReference type="ARBA" id="ARBA00022556"/>
    </source>
</evidence>
<proteinExistence type="inferred from homology"/>
<dbReference type="GO" id="GO:0005543">
    <property type="term" value="F:phospholipid binding"/>
    <property type="evidence" value="ECO:0007669"/>
    <property type="project" value="TreeGrafter"/>
</dbReference>
<reference evidence="12 13" key="1">
    <citation type="submission" date="2018-09" db="EMBL/GenBank/DDBJ databases">
        <title>Phylogeny of the Shewanellaceae, and recommendation for two new genera, Pseudoshewanella and Parashewanella.</title>
        <authorList>
            <person name="Wang G."/>
        </authorList>
    </citation>
    <scope>NUCLEOTIDE SEQUENCE [LARGE SCALE GENOMIC DNA]</scope>
    <source>
        <strain evidence="12 13">KCTC 22492</strain>
    </source>
</reference>
<dbReference type="Gene3D" id="3.40.50.2000">
    <property type="entry name" value="Glycogen Phosphorylase B"/>
    <property type="match status" value="2"/>
</dbReference>
<dbReference type="RefSeq" id="WP_121852034.1">
    <property type="nucleotide sequence ID" value="NZ_CP037952.1"/>
</dbReference>
<dbReference type="CDD" id="cd01635">
    <property type="entry name" value="Glycosyltransferase_GTB-type"/>
    <property type="match status" value="1"/>
</dbReference>
<keyword evidence="6 11" id="KW-0441">Lipid A biosynthesis</keyword>
<accession>A0A3A6U4J4</accession>
<evidence type="ECO:0000256" key="7">
    <source>
        <dbReference type="ARBA" id="ARBA00022676"/>
    </source>
</evidence>
<comment type="catalytic activity">
    <reaction evidence="10 11">
        <text>a lipid X + a UDP-2-N,3-O-bis[(3R)-3-hydroxyacyl]-alpha-D-glucosamine = a lipid A disaccharide + UDP + H(+)</text>
        <dbReference type="Rhea" id="RHEA:67828"/>
        <dbReference type="ChEBI" id="CHEBI:15378"/>
        <dbReference type="ChEBI" id="CHEBI:58223"/>
        <dbReference type="ChEBI" id="CHEBI:137748"/>
        <dbReference type="ChEBI" id="CHEBI:176338"/>
        <dbReference type="ChEBI" id="CHEBI:176343"/>
        <dbReference type="EC" id="2.4.1.182"/>
    </reaction>
</comment>
<dbReference type="PANTHER" id="PTHR30372">
    <property type="entry name" value="LIPID-A-DISACCHARIDE SYNTHASE"/>
    <property type="match status" value="1"/>
</dbReference>
<evidence type="ECO:0000256" key="10">
    <source>
        <dbReference type="ARBA" id="ARBA00048975"/>
    </source>
</evidence>
<keyword evidence="13" id="KW-1185">Reference proteome</keyword>
<dbReference type="InterPro" id="IPR003835">
    <property type="entry name" value="Glyco_trans_19"/>
</dbReference>
<evidence type="ECO:0000256" key="5">
    <source>
        <dbReference type="ARBA" id="ARBA00022516"/>
    </source>
</evidence>
<name>A0A3A6U4J4_9GAMM</name>
<dbReference type="Proteomes" id="UP000273022">
    <property type="component" value="Unassembled WGS sequence"/>
</dbReference>
<evidence type="ECO:0000313" key="12">
    <source>
        <dbReference type="EMBL" id="RJY19088.1"/>
    </source>
</evidence>
<keyword evidence="9 11" id="KW-0443">Lipid metabolism</keyword>
<gene>
    <name evidence="11" type="primary">lpxB</name>
    <name evidence="12" type="ORF">D5R81_02255</name>
</gene>
<comment type="similarity">
    <text evidence="2 11">Belongs to the LpxB family.</text>
</comment>
<evidence type="ECO:0000256" key="2">
    <source>
        <dbReference type="ARBA" id="ARBA00007868"/>
    </source>
</evidence>
<evidence type="ECO:0000256" key="1">
    <source>
        <dbReference type="ARBA" id="ARBA00002056"/>
    </source>
</evidence>
<dbReference type="SUPFAM" id="SSF53756">
    <property type="entry name" value="UDP-Glycosyltransferase/glycogen phosphorylase"/>
    <property type="match status" value="1"/>
</dbReference>
<keyword evidence="5 11" id="KW-0444">Lipid biosynthesis</keyword>
<organism evidence="12 13">
    <name type="scientific">Parashewanella spongiae</name>
    <dbReference type="NCBI Taxonomy" id="342950"/>
    <lineage>
        <taxon>Bacteria</taxon>
        <taxon>Pseudomonadati</taxon>
        <taxon>Pseudomonadota</taxon>
        <taxon>Gammaproteobacteria</taxon>
        <taxon>Alteromonadales</taxon>
        <taxon>Shewanellaceae</taxon>
        <taxon>Parashewanella</taxon>
    </lineage>
</organism>
<dbReference type="AlphaFoldDB" id="A0A3A6U4J4"/>
<dbReference type="EC" id="2.4.1.182" evidence="3 11"/>
<evidence type="ECO:0000256" key="11">
    <source>
        <dbReference type="HAMAP-Rule" id="MF_00392"/>
    </source>
</evidence>
<dbReference type="NCBIfam" id="TIGR00215">
    <property type="entry name" value="lpxB"/>
    <property type="match status" value="1"/>
</dbReference>
<keyword evidence="8 11" id="KW-0808">Transferase</keyword>
<dbReference type="HAMAP" id="MF_00392">
    <property type="entry name" value="LpxB"/>
    <property type="match status" value="1"/>
</dbReference>
<comment type="pathway">
    <text evidence="11">Bacterial outer membrane biogenesis; LPS lipid A biosynthesis.</text>
</comment>
<dbReference type="UniPathway" id="UPA00973"/>
<dbReference type="GO" id="GO:0016020">
    <property type="term" value="C:membrane"/>
    <property type="evidence" value="ECO:0007669"/>
    <property type="project" value="GOC"/>
</dbReference>
<evidence type="ECO:0000256" key="3">
    <source>
        <dbReference type="ARBA" id="ARBA00012687"/>
    </source>
</evidence>
<evidence type="ECO:0000256" key="9">
    <source>
        <dbReference type="ARBA" id="ARBA00023098"/>
    </source>
</evidence>
<dbReference type="GO" id="GO:0009245">
    <property type="term" value="P:lipid A biosynthetic process"/>
    <property type="evidence" value="ECO:0007669"/>
    <property type="project" value="UniProtKB-UniRule"/>
</dbReference>
<dbReference type="PANTHER" id="PTHR30372:SF4">
    <property type="entry name" value="LIPID-A-DISACCHARIDE SYNTHASE, MITOCHONDRIAL-RELATED"/>
    <property type="match status" value="1"/>
</dbReference>
<comment type="caution">
    <text evidence="12">The sequence shown here is derived from an EMBL/GenBank/DDBJ whole genome shotgun (WGS) entry which is preliminary data.</text>
</comment>
<dbReference type="GO" id="GO:0008915">
    <property type="term" value="F:lipid-A-disaccharide synthase activity"/>
    <property type="evidence" value="ECO:0007669"/>
    <property type="project" value="UniProtKB-UniRule"/>
</dbReference>
<dbReference type="Pfam" id="PF02684">
    <property type="entry name" value="LpxB"/>
    <property type="match status" value="1"/>
</dbReference>
<dbReference type="EMBL" id="QYYH01000008">
    <property type="protein sequence ID" value="RJY19088.1"/>
    <property type="molecule type" value="Genomic_DNA"/>
</dbReference>
<protein>
    <recommendedName>
        <fullName evidence="4 11">Lipid-A-disaccharide synthase</fullName>
        <ecNumber evidence="3 11">2.4.1.182</ecNumber>
    </recommendedName>
</protein>